<dbReference type="Proteomes" id="UP000199529">
    <property type="component" value="Unassembled WGS sequence"/>
</dbReference>
<dbReference type="EMBL" id="FNOK01000015">
    <property type="protein sequence ID" value="SDX81074.1"/>
    <property type="molecule type" value="Genomic_DNA"/>
</dbReference>
<keyword evidence="2" id="KW-1185">Reference proteome</keyword>
<evidence type="ECO:0000313" key="2">
    <source>
        <dbReference type="Proteomes" id="UP000199529"/>
    </source>
</evidence>
<accession>A0A1H3ESX6</accession>
<proteinExistence type="predicted"/>
<gene>
    <name evidence="1" type="ORF">SAMN05216215_1015127</name>
</gene>
<reference evidence="2" key="1">
    <citation type="submission" date="2016-10" db="EMBL/GenBank/DDBJ databases">
        <authorList>
            <person name="Varghese N."/>
            <person name="Submissions S."/>
        </authorList>
    </citation>
    <scope>NUCLEOTIDE SEQUENCE [LARGE SCALE GENOMIC DNA]</scope>
    <source>
        <strain evidence="2">CGMCC 4.3530</strain>
    </source>
</reference>
<sequence>MRRKLTWLAAVAGVATLVLLGEAGIASAAGDPITGLLGGLGLPLLGG</sequence>
<name>A0A1H3ESX6_9PSEU</name>
<protein>
    <submittedName>
        <fullName evidence="1">Uncharacterized protein</fullName>
    </submittedName>
</protein>
<organism evidence="1 2">
    <name type="scientific">Saccharopolyspora shandongensis</name>
    <dbReference type="NCBI Taxonomy" id="418495"/>
    <lineage>
        <taxon>Bacteria</taxon>
        <taxon>Bacillati</taxon>
        <taxon>Actinomycetota</taxon>
        <taxon>Actinomycetes</taxon>
        <taxon>Pseudonocardiales</taxon>
        <taxon>Pseudonocardiaceae</taxon>
        <taxon>Saccharopolyspora</taxon>
    </lineage>
</organism>
<dbReference type="AlphaFoldDB" id="A0A1H3ESX6"/>
<evidence type="ECO:0000313" key="1">
    <source>
        <dbReference type="EMBL" id="SDX81074.1"/>
    </source>
</evidence>
<dbReference type="RefSeq" id="WP_177226533.1">
    <property type="nucleotide sequence ID" value="NZ_FNOK01000015.1"/>
</dbReference>